<dbReference type="Gene3D" id="2.130.10.10">
    <property type="entry name" value="YVTN repeat-like/Quinoprotein amine dehydrogenase"/>
    <property type="match status" value="1"/>
</dbReference>
<dbReference type="InterPro" id="IPR011047">
    <property type="entry name" value="Quinoprotein_ADH-like_sf"/>
</dbReference>
<protein>
    <submittedName>
        <fullName evidence="2">PQQ-binding-like beta-propeller repeat protein</fullName>
    </submittedName>
</protein>
<sequence>MTTSVIDLGDVSYSPDEPEVYPDGSREFDRTRLGRLVKAAVAVLAALVLGGSGLPGPPVLRQVWSMPYSQVESMTIGAGTLYVRRNEGGRTDLTAYELATGAFRWTRDTGESQAWSGVTVQAGVLLLPGDEKTIEITTDDGGMIGYSYAGLTIAVDPATGRTLWQRPGSHYGEAMADTLLMYERTAAGRLTWIRLVRVRDGSTVWERRAPEKTDTVLVQMDGGVPARVVTGTEEGDLTVLRYDDGTQVFAGSVPWRPMSYTTGAGSNLGSVTGRLVLIDNGLDVNTDRGRVTVYRTDDLTPLWSRDTNGWANVQDCGPLVCLSTMAGGLEAVDPETGTKRWAMDGQYAAEVGGGERLLVSGSDDRPKETLVDAATGEVIGSGGSGGVLYQDAERGSVTLLRDLDVSRSAVNRIDTTTGRSITLGGMGGGIRRFCVGEQDRIVCTTDDRLVVTAVG</sequence>
<comment type="caution">
    <text evidence="2">The sequence shown here is derived from an EMBL/GenBank/DDBJ whole genome shotgun (WGS) entry which is preliminary data.</text>
</comment>
<proteinExistence type="predicted"/>
<keyword evidence="3" id="KW-1185">Reference proteome</keyword>
<dbReference type="EMBL" id="JBHTMK010000028">
    <property type="protein sequence ID" value="MFD1367540.1"/>
    <property type="molecule type" value="Genomic_DNA"/>
</dbReference>
<reference evidence="3" key="1">
    <citation type="journal article" date="2019" name="Int. J. Syst. Evol. Microbiol.">
        <title>The Global Catalogue of Microorganisms (GCM) 10K type strain sequencing project: providing services to taxonomists for standard genome sequencing and annotation.</title>
        <authorList>
            <consortium name="The Broad Institute Genomics Platform"/>
            <consortium name="The Broad Institute Genome Sequencing Center for Infectious Disease"/>
            <person name="Wu L."/>
            <person name="Ma J."/>
        </authorList>
    </citation>
    <scope>NUCLEOTIDE SEQUENCE [LARGE SCALE GENOMIC DNA]</scope>
    <source>
        <strain evidence="3">CCM 7526</strain>
    </source>
</reference>
<organism evidence="2 3">
    <name type="scientific">Actinoplanes sichuanensis</name>
    <dbReference type="NCBI Taxonomy" id="512349"/>
    <lineage>
        <taxon>Bacteria</taxon>
        <taxon>Bacillati</taxon>
        <taxon>Actinomycetota</taxon>
        <taxon>Actinomycetes</taxon>
        <taxon>Micromonosporales</taxon>
        <taxon>Micromonosporaceae</taxon>
        <taxon>Actinoplanes</taxon>
    </lineage>
</organism>
<evidence type="ECO:0000313" key="3">
    <source>
        <dbReference type="Proteomes" id="UP001597183"/>
    </source>
</evidence>
<dbReference type="InterPro" id="IPR002372">
    <property type="entry name" value="PQQ_rpt_dom"/>
</dbReference>
<accession>A0ABW4A9V6</accession>
<dbReference type="RefSeq" id="WP_317790356.1">
    <property type="nucleotide sequence ID" value="NZ_AP028461.1"/>
</dbReference>
<dbReference type="SUPFAM" id="SSF50998">
    <property type="entry name" value="Quinoprotein alcohol dehydrogenase-like"/>
    <property type="match status" value="1"/>
</dbReference>
<dbReference type="Proteomes" id="UP001597183">
    <property type="component" value="Unassembled WGS sequence"/>
</dbReference>
<feature type="domain" description="Pyrrolo-quinoline quinone repeat" evidence="1">
    <location>
        <begin position="146"/>
        <end position="342"/>
    </location>
</feature>
<name>A0ABW4A9V6_9ACTN</name>
<dbReference type="InterPro" id="IPR015943">
    <property type="entry name" value="WD40/YVTN_repeat-like_dom_sf"/>
</dbReference>
<dbReference type="Pfam" id="PF13360">
    <property type="entry name" value="PQQ_2"/>
    <property type="match status" value="1"/>
</dbReference>
<evidence type="ECO:0000313" key="2">
    <source>
        <dbReference type="EMBL" id="MFD1367540.1"/>
    </source>
</evidence>
<gene>
    <name evidence="2" type="ORF">ACFQ5G_19485</name>
</gene>
<evidence type="ECO:0000259" key="1">
    <source>
        <dbReference type="Pfam" id="PF13360"/>
    </source>
</evidence>